<evidence type="ECO:0000259" key="16">
    <source>
        <dbReference type="Pfam" id="PF02563"/>
    </source>
</evidence>
<evidence type="ECO:0000313" key="19">
    <source>
        <dbReference type="Proteomes" id="UP000294980"/>
    </source>
</evidence>
<dbReference type="InterPro" id="IPR017477">
    <property type="entry name" value="PEP-CTERM_polysacc_export"/>
</dbReference>
<keyword evidence="13" id="KW-0998">Cell outer membrane</keyword>
<dbReference type="GO" id="GO:0046930">
    <property type="term" value="C:pore complex"/>
    <property type="evidence" value="ECO:0007669"/>
    <property type="project" value="UniProtKB-KW"/>
</dbReference>
<dbReference type="RefSeq" id="WP_117319068.1">
    <property type="nucleotide sequence ID" value="NZ_QQSW01000018.1"/>
</dbReference>
<keyword evidence="3" id="KW-0813">Transport</keyword>
<dbReference type="InterPro" id="IPR049712">
    <property type="entry name" value="Poly_export"/>
</dbReference>
<evidence type="ECO:0000256" key="10">
    <source>
        <dbReference type="ARBA" id="ARBA00023114"/>
    </source>
</evidence>
<dbReference type="GO" id="GO:0015159">
    <property type="term" value="F:polysaccharide transmembrane transporter activity"/>
    <property type="evidence" value="ECO:0007669"/>
    <property type="project" value="InterPro"/>
</dbReference>
<evidence type="ECO:0000256" key="13">
    <source>
        <dbReference type="ARBA" id="ARBA00023237"/>
    </source>
</evidence>
<sequence>MLHNTRHTATFPASSTVLWQWCQRALLLGALGLLAACGGNPTVPYDERGSGPDYNYVIGPGDTMEIFVWGNEELSTTGIVRPDGKFTTRLVEDLPASGKTSTELARDIEKAYAEYVRQPVVSVIVNGFVGVPEQQVRVVGEATTPSSVPYSQHMTLLDLMIAVGGMTEFAAGNKSVLVRTFGGEQRSYSLRLDDLLKDGDISANMAMMPGDIVIISESWF</sequence>
<keyword evidence="19" id="KW-1185">Reference proteome</keyword>
<evidence type="ECO:0000256" key="14">
    <source>
        <dbReference type="ARBA" id="ARBA00023288"/>
    </source>
</evidence>
<comment type="similarity">
    <text evidence="2">Belongs to the BexD/CtrA/VexA family.</text>
</comment>
<dbReference type="InterPro" id="IPR054765">
    <property type="entry name" value="SLBB_dom"/>
</dbReference>
<dbReference type="Pfam" id="PF02563">
    <property type="entry name" value="Poly_export"/>
    <property type="match status" value="1"/>
</dbReference>
<dbReference type="Proteomes" id="UP000294980">
    <property type="component" value="Unassembled WGS sequence"/>
</dbReference>
<dbReference type="GO" id="GO:0009279">
    <property type="term" value="C:cell outer membrane"/>
    <property type="evidence" value="ECO:0007669"/>
    <property type="project" value="UniProtKB-SubCell"/>
</dbReference>
<keyword evidence="10" id="KW-0626">Porin</keyword>
<keyword evidence="6" id="KW-0812">Transmembrane</keyword>
<dbReference type="OrthoDB" id="9808421at2"/>
<keyword evidence="9" id="KW-0406">Ion transport</keyword>
<evidence type="ECO:0000313" key="18">
    <source>
        <dbReference type="EMBL" id="TCO74329.1"/>
    </source>
</evidence>
<dbReference type="Gene3D" id="3.10.560.10">
    <property type="entry name" value="Outer membrane lipoprotein wza domain like"/>
    <property type="match status" value="1"/>
</dbReference>
<keyword evidence="4" id="KW-1134">Transmembrane beta strand</keyword>
<comment type="caution">
    <text evidence="18">The sequence shown here is derived from an EMBL/GenBank/DDBJ whole genome shotgun (WGS) entry which is preliminary data.</text>
</comment>
<evidence type="ECO:0000256" key="3">
    <source>
        <dbReference type="ARBA" id="ARBA00022448"/>
    </source>
</evidence>
<keyword evidence="7 15" id="KW-0732">Signal</keyword>
<feature type="chain" id="PRO_5020210486" evidence="15">
    <location>
        <begin position="36"/>
        <end position="220"/>
    </location>
</feature>
<evidence type="ECO:0000256" key="5">
    <source>
        <dbReference type="ARBA" id="ARBA00022597"/>
    </source>
</evidence>
<keyword evidence="12" id="KW-0564">Palmitate</keyword>
<dbReference type="NCBIfam" id="TIGR03027">
    <property type="entry name" value="pepcterm_export"/>
    <property type="match status" value="1"/>
</dbReference>
<evidence type="ECO:0000259" key="17">
    <source>
        <dbReference type="Pfam" id="PF22461"/>
    </source>
</evidence>
<feature type="domain" description="SLBB" evidence="17">
    <location>
        <begin position="134"/>
        <end position="215"/>
    </location>
</feature>
<comment type="subcellular location">
    <subcellularLocation>
        <location evidence="1">Cell outer membrane</location>
        <topology evidence="1">Multi-pass membrane protein</topology>
    </subcellularLocation>
</comment>
<evidence type="ECO:0000256" key="9">
    <source>
        <dbReference type="ARBA" id="ARBA00023065"/>
    </source>
</evidence>
<dbReference type="Gene3D" id="3.30.1950.10">
    <property type="entry name" value="wza like domain"/>
    <property type="match status" value="1"/>
</dbReference>
<evidence type="ECO:0000256" key="1">
    <source>
        <dbReference type="ARBA" id="ARBA00004571"/>
    </source>
</evidence>
<evidence type="ECO:0000256" key="8">
    <source>
        <dbReference type="ARBA" id="ARBA00023047"/>
    </source>
</evidence>
<evidence type="ECO:0000256" key="12">
    <source>
        <dbReference type="ARBA" id="ARBA00023139"/>
    </source>
</evidence>
<dbReference type="GO" id="GO:0006811">
    <property type="term" value="P:monoatomic ion transport"/>
    <property type="evidence" value="ECO:0007669"/>
    <property type="project" value="UniProtKB-KW"/>
</dbReference>
<evidence type="ECO:0000256" key="7">
    <source>
        <dbReference type="ARBA" id="ARBA00022729"/>
    </source>
</evidence>
<gene>
    <name evidence="18" type="ORF">EV688_11442</name>
</gene>
<keyword evidence="5" id="KW-0762">Sugar transport</keyword>
<reference evidence="18 19" key="1">
    <citation type="submission" date="2019-03" db="EMBL/GenBank/DDBJ databases">
        <title>Genomic Encyclopedia of Type Strains, Phase IV (KMG-IV): sequencing the most valuable type-strain genomes for metagenomic binning, comparative biology and taxonomic classification.</title>
        <authorList>
            <person name="Goeker M."/>
        </authorList>
    </citation>
    <scope>NUCLEOTIDE SEQUENCE [LARGE SCALE GENOMIC DNA]</scope>
    <source>
        <strain evidence="18 19">DSM 23344</strain>
    </source>
</reference>
<dbReference type="InterPro" id="IPR003715">
    <property type="entry name" value="Poly_export_N"/>
</dbReference>
<evidence type="ECO:0000256" key="2">
    <source>
        <dbReference type="ARBA" id="ARBA00009450"/>
    </source>
</evidence>
<keyword evidence="11" id="KW-0472">Membrane</keyword>
<feature type="signal peptide" evidence="15">
    <location>
        <begin position="1"/>
        <end position="35"/>
    </location>
</feature>
<name>A0A4R2KTD0_9GAMM</name>
<feature type="domain" description="Polysaccharide export protein N-terminal" evidence="16">
    <location>
        <begin position="52"/>
        <end position="125"/>
    </location>
</feature>
<accession>A0A4R2KTD0</accession>
<dbReference type="AlphaFoldDB" id="A0A4R2KTD0"/>
<evidence type="ECO:0000256" key="11">
    <source>
        <dbReference type="ARBA" id="ARBA00023136"/>
    </source>
</evidence>
<keyword evidence="14" id="KW-0449">Lipoprotein</keyword>
<evidence type="ECO:0000256" key="6">
    <source>
        <dbReference type="ARBA" id="ARBA00022692"/>
    </source>
</evidence>
<dbReference type="PANTHER" id="PTHR33619">
    <property type="entry name" value="POLYSACCHARIDE EXPORT PROTEIN GFCE-RELATED"/>
    <property type="match status" value="1"/>
</dbReference>
<evidence type="ECO:0000256" key="15">
    <source>
        <dbReference type="SAM" id="SignalP"/>
    </source>
</evidence>
<protein>
    <submittedName>
        <fullName evidence="18">Polysaccharide export outer membrane protein</fullName>
    </submittedName>
</protein>
<dbReference type="GO" id="GO:0015288">
    <property type="term" value="F:porin activity"/>
    <property type="evidence" value="ECO:0007669"/>
    <property type="project" value="UniProtKB-KW"/>
</dbReference>
<proteinExistence type="inferred from homology"/>
<dbReference type="EMBL" id="SLWX01000014">
    <property type="protein sequence ID" value="TCO74329.1"/>
    <property type="molecule type" value="Genomic_DNA"/>
</dbReference>
<keyword evidence="8" id="KW-0625">Polysaccharide transport</keyword>
<organism evidence="18 19">
    <name type="scientific">Chromatocurvus halotolerans</name>
    <dbReference type="NCBI Taxonomy" id="1132028"/>
    <lineage>
        <taxon>Bacteria</taxon>
        <taxon>Pseudomonadati</taxon>
        <taxon>Pseudomonadota</taxon>
        <taxon>Gammaproteobacteria</taxon>
        <taxon>Cellvibrionales</taxon>
        <taxon>Halieaceae</taxon>
        <taxon>Chromatocurvus</taxon>
    </lineage>
</organism>
<dbReference type="Pfam" id="PF22461">
    <property type="entry name" value="SLBB_2"/>
    <property type="match status" value="1"/>
</dbReference>
<dbReference type="PANTHER" id="PTHR33619:SF3">
    <property type="entry name" value="POLYSACCHARIDE EXPORT PROTEIN GFCE-RELATED"/>
    <property type="match status" value="1"/>
</dbReference>
<evidence type="ECO:0000256" key="4">
    <source>
        <dbReference type="ARBA" id="ARBA00022452"/>
    </source>
</evidence>